<name>M2WSL3_9PSEU</name>
<dbReference type="EMBL" id="AOHO01000078">
    <property type="protein sequence ID" value="EME51751.1"/>
    <property type="molecule type" value="Genomic_DNA"/>
</dbReference>
<gene>
    <name evidence="1" type="ORF">H074_36249</name>
</gene>
<sequence length="71" mass="7338">MLTLAMQVECVQSAEFLRVPARRMTAPAPSAGKGAVIGSVGLVIEESVSAPINSTLSAARAMIRLDATARP</sequence>
<comment type="caution">
    <text evidence="1">The sequence shown here is derived from an EMBL/GenBank/DDBJ whole genome shotgun (WGS) entry which is preliminary data.</text>
</comment>
<protein>
    <submittedName>
        <fullName evidence="1">Uncharacterized protein</fullName>
    </submittedName>
</protein>
<accession>M2WSL3</accession>
<dbReference type="AlphaFoldDB" id="M2WSL3"/>
<reference evidence="1 2" key="1">
    <citation type="journal article" date="2013" name="Genome Announc.">
        <title>Draft Genome Sequence of Amycolatopsis decaplanina Strain DSM 44594T.</title>
        <authorList>
            <person name="Kaur N."/>
            <person name="Kumar S."/>
            <person name="Bala M."/>
            <person name="Raghava G.P."/>
            <person name="Mayilraj S."/>
        </authorList>
    </citation>
    <scope>NUCLEOTIDE SEQUENCE [LARGE SCALE GENOMIC DNA]</scope>
    <source>
        <strain evidence="1 2">DSM 44594</strain>
    </source>
</reference>
<proteinExistence type="predicted"/>
<keyword evidence="2" id="KW-1185">Reference proteome</keyword>
<evidence type="ECO:0000313" key="1">
    <source>
        <dbReference type="EMBL" id="EME51751.1"/>
    </source>
</evidence>
<evidence type="ECO:0000313" key="2">
    <source>
        <dbReference type="Proteomes" id="UP000054226"/>
    </source>
</evidence>
<organism evidence="1 2">
    <name type="scientific">Amycolatopsis decaplanina DSM 44594</name>
    <dbReference type="NCBI Taxonomy" id="1284240"/>
    <lineage>
        <taxon>Bacteria</taxon>
        <taxon>Bacillati</taxon>
        <taxon>Actinomycetota</taxon>
        <taxon>Actinomycetes</taxon>
        <taxon>Pseudonocardiales</taxon>
        <taxon>Pseudonocardiaceae</taxon>
        <taxon>Amycolatopsis</taxon>
    </lineage>
</organism>
<dbReference type="Proteomes" id="UP000054226">
    <property type="component" value="Unassembled WGS sequence"/>
</dbReference>